<feature type="non-terminal residue" evidence="8">
    <location>
        <position position="328"/>
    </location>
</feature>
<dbReference type="AlphaFoldDB" id="A0A5M5BUU2"/>
<accession>A0A5M5BUU2</accession>
<feature type="domain" description="Secretin/TonB short N-terminal" evidence="6">
    <location>
        <begin position="66"/>
        <end position="117"/>
    </location>
</feature>
<feature type="domain" description="TonB-dependent receptor plug" evidence="7">
    <location>
        <begin position="219"/>
        <end position="322"/>
    </location>
</feature>
<dbReference type="InterPro" id="IPR008969">
    <property type="entry name" value="CarboxyPept-like_regulatory"/>
</dbReference>
<organism evidence="8 9">
    <name type="scientific">Bacteroides ovatus</name>
    <dbReference type="NCBI Taxonomy" id="28116"/>
    <lineage>
        <taxon>Bacteria</taxon>
        <taxon>Pseudomonadati</taxon>
        <taxon>Bacteroidota</taxon>
        <taxon>Bacteroidia</taxon>
        <taxon>Bacteroidales</taxon>
        <taxon>Bacteroidaceae</taxon>
        <taxon>Bacteroides</taxon>
    </lineage>
</organism>
<evidence type="ECO:0000256" key="5">
    <source>
        <dbReference type="PROSITE-ProRule" id="PRU01360"/>
    </source>
</evidence>
<reference evidence="8 9" key="1">
    <citation type="journal article" date="2019" name="Nat. Med.">
        <title>A library of human gut bacterial isolates paired with longitudinal multiomics data enables mechanistic microbiome research.</title>
        <authorList>
            <person name="Poyet M."/>
            <person name="Groussin M."/>
            <person name="Gibbons S.M."/>
            <person name="Avila-Pacheco J."/>
            <person name="Jiang X."/>
            <person name="Kearney S.M."/>
            <person name="Perrotta A.R."/>
            <person name="Berdy B."/>
            <person name="Zhao S."/>
            <person name="Lieberman T.D."/>
            <person name="Swanson P.K."/>
            <person name="Smith M."/>
            <person name="Roesemann S."/>
            <person name="Alexander J.E."/>
            <person name="Rich S.A."/>
            <person name="Livny J."/>
            <person name="Vlamakis H."/>
            <person name="Clish C."/>
            <person name="Bullock K."/>
            <person name="Deik A."/>
            <person name="Scott J."/>
            <person name="Pierce K.A."/>
            <person name="Xavier R.J."/>
            <person name="Alm E.J."/>
        </authorList>
    </citation>
    <scope>NUCLEOTIDE SEQUENCE [LARGE SCALE GENOMIC DNA]</scope>
    <source>
        <strain evidence="8 9">BIOML-A163</strain>
    </source>
</reference>
<dbReference type="InterPro" id="IPR039426">
    <property type="entry name" value="TonB-dep_rcpt-like"/>
</dbReference>
<keyword evidence="5" id="KW-1134">Transmembrane beta strand</keyword>
<dbReference type="Proteomes" id="UP000323717">
    <property type="component" value="Unassembled WGS sequence"/>
</dbReference>
<dbReference type="GO" id="GO:0009279">
    <property type="term" value="C:cell outer membrane"/>
    <property type="evidence" value="ECO:0007669"/>
    <property type="project" value="UniProtKB-SubCell"/>
</dbReference>
<keyword evidence="5" id="KW-0812">Transmembrane</keyword>
<dbReference type="PANTHER" id="PTHR30069">
    <property type="entry name" value="TONB-DEPENDENT OUTER MEMBRANE RECEPTOR"/>
    <property type="match status" value="1"/>
</dbReference>
<comment type="subcellular location">
    <subcellularLocation>
        <location evidence="5">Cell outer membrane</location>
        <topology evidence="5">Multi-pass membrane protein</topology>
    </subcellularLocation>
</comment>
<evidence type="ECO:0000256" key="4">
    <source>
        <dbReference type="ARBA" id="ARBA00023237"/>
    </source>
</evidence>
<evidence type="ECO:0000259" key="7">
    <source>
        <dbReference type="Pfam" id="PF07715"/>
    </source>
</evidence>
<sequence length="328" mass="35697">MNITKLTFLLRRKLRNSLIFRNFTILSAAIILFPSGVFAQEENVSIHIKNGTVKTFMKQVEQQTRYTFVYRNHVLNDQTKVTISCTKKPISEALSQVFTPLNISYSFTNNTIVLVKQETEQRSNEKRAIKGTVLDESGIPIIGANVMQGKGTGVITDINGNFTIVADPNQPLTVSYIGFDSQQVKAGNKNNLKIYLKESSIALNEIVVVGYGSQSEKLVTTSISSLKVDDLDQGSDYNVAKMLQGRTPGVNVASASGTPGEQPSVRVRGIASITGNSTPLYVVDGVPSESMPMLNPNDIERMDVLKDASAAAIYGSRANNGVVIITTK</sequence>
<keyword evidence="2" id="KW-0732">Signal</keyword>
<gene>
    <name evidence="8" type="ORF">F3D71_27170</name>
</gene>
<dbReference type="Pfam" id="PF13715">
    <property type="entry name" value="CarbopepD_reg_2"/>
    <property type="match status" value="1"/>
</dbReference>
<comment type="caution">
    <text evidence="8">The sequence shown here is derived from an EMBL/GenBank/DDBJ whole genome shotgun (WGS) entry which is preliminary data.</text>
</comment>
<dbReference type="EMBL" id="VWLE01000668">
    <property type="protein sequence ID" value="KAA3936806.1"/>
    <property type="molecule type" value="Genomic_DNA"/>
</dbReference>
<dbReference type="InterPro" id="IPR023997">
    <property type="entry name" value="TonB-dep_OMP_SusC/RagA_CS"/>
</dbReference>
<dbReference type="Gene3D" id="2.170.130.10">
    <property type="entry name" value="TonB-dependent receptor, plug domain"/>
    <property type="match status" value="1"/>
</dbReference>
<evidence type="ECO:0000256" key="1">
    <source>
        <dbReference type="ARBA" id="ARBA00022448"/>
    </source>
</evidence>
<dbReference type="PROSITE" id="PS52016">
    <property type="entry name" value="TONB_DEPENDENT_REC_3"/>
    <property type="match status" value="1"/>
</dbReference>
<dbReference type="Gene3D" id="3.55.50.30">
    <property type="match status" value="1"/>
</dbReference>
<dbReference type="FunFam" id="2.170.130.10:FF:000008">
    <property type="entry name" value="SusC/RagA family TonB-linked outer membrane protein"/>
    <property type="match status" value="1"/>
</dbReference>
<dbReference type="InterPro" id="IPR012910">
    <property type="entry name" value="Plug_dom"/>
</dbReference>
<keyword evidence="4 5" id="KW-0998">Cell outer membrane</keyword>
<dbReference type="SUPFAM" id="SSF49464">
    <property type="entry name" value="Carboxypeptidase regulatory domain-like"/>
    <property type="match status" value="1"/>
</dbReference>
<evidence type="ECO:0000256" key="2">
    <source>
        <dbReference type="ARBA" id="ARBA00022729"/>
    </source>
</evidence>
<keyword evidence="3 5" id="KW-0472">Membrane</keyword>
<proteinExistence type="inferred from homology"/>
<dbReference type="PANTHER" id="PTHR30069:SF29">
    <property type="entry name" value="HEMOGLOBIN AND HEMOGLOBIN-HAPTOGLOBIN-BINDING PROTEIN 1-RELATED"/>
    <property type="match status" value="1"/>
</dbReference>
<dbReference type="Gene3D" id="2.60.40.1120">
    <property type="entry name" value="Carboxypeptidase-like, regulatory domain"/>
    <property type="match status" value="1"/>
</dbReference>
<protein>
    <submittedName>
        <fullName evidence="8">TonB-dependent receptor plug domain-containing protein</fullName>
    </submittedName>
</protein>
<dbReference type="GO" id="GO:0015344">
    <property type="term" value="F:siderophore uptake transmembrane transporter activity"/>
    <property type="evidence" value="ECO:0007669"/>
    <property type="project" value="TreeGrafter"/>
</dbReference>
<evidence type="ECO:0000313" key="8">
    <source>
        <dbReference type="EMBL" id="KAA3936806.1"/>
    </source>
</evidence>
<keyword evidence="8" id="KW-0675">Receptor</keyword>
<dbReference type="GO" id="GO:0044718">
    <property type="term" value="P:siderophore transmembrane transport"/>
    <property type="evidence" value="ECO:0007669"/>
    <property type="project" value="TreeGrafter"/>
</dbReference>
<evidence type="ECO:0000256" key="3">
    <source>
        <dbReference type="ARBA" id="ARBA00023136"/>
    </source>
</evidence>
<name>A0A5M5BUU2_BACOV</name>
<dbReference type="Pfam" id="PF07715">
    <property type="entry name" value="Plug"/>
    <property type="match status" value="1"/>
</dbReference>
<dbReference type="SUPFAM" id="SSF56935">
    <property type="entry name" value="Porins"/>
    <property type="match status" value="1"/>
</dbReference>
<evidence type="ECO:0000259" key="6">
    <source>
        <dbReference type="Pfam" id="PF07660"/>
    </source>
</evidence>
<keyword evidence="1 5" id="KW-0813">Transport</keyword>
<evidence type="ECO:0000313" key="9">
    <source>
        <dbReference type="Proteomes" id="UP000323717"/>
    </source>
</evidence>
<dbReference type="NCBIfam" id="TIGR04057">
    <property type="entry name" value="SusC_RagA_signa"/>
    <property type="match status" value="1"/>
</dbReference>
<dbReference type="InterPro" id="IPR011662">
    <property type="entry name" value="Secretin/TonB_short_N"/>
</dbReference>
<dbReference type="Pfam" id="PF07660">
    <property type="entry name" value="STN"/>
    <property type="match status" value="1"/>
</dbReference>
<comment type="similarity">
    <text evidence="5">Belongs to the TonB-dependent receptor family.</text>
</comment>
<dbReference type="InterPro" id="IPR037066">
    <property type="entry name" value="Plug_dom_sf"/>
</dbReference>